<comment type="caution">
    <text evidence="1">The sequence shown here is derived from an EMBL/GenBank/DDBJ whole genome shotgun (WGS) entry which is preliminary data.</text>
</comment>
<keyword evidence="2" id="KW-1185">Reference proteome</keyword>
<evidence type="ECO:0000313" key="1">
    <source>
        <dbReference type="EMBL" id="KAF9988390.1"/>
    </source>
</evidence>
<dbReference type="EMBL" id="JAAAHW010003129">
    <property type="protein sequence ID" value="KAF9988390.1"/>
    <property type="molecule type" value="Genomic_DNA"/>
</dbReference>
<reference evidence="1" key="1">
    <citation type="journal article" date="2020" name="Fungal Divers.">
        <title>Resolving the Mortierellaceae phylogeny through synthesis of multi-gene phylogenetics and phylogenomics.</title>
        <authorList>
            <person name="Vandepol N."/>
            <person name="Liber J."/>
            <person name="Desiro A."/>
            <person name="Na H."/>
            <person name="Kennedy M."/>
            <person name="Barry K."/>
            <person name="Grigoriev I.V."/>
            <person name="Miller A.N."/>
            <person name="O'Donnell K."/>
            <person name="Stajich J.E."/>
            <person name="Bonito G."/>
        </authorList>
    </citation>
    <scope>NUCLEOTIDE SEQUENCE</scope>
    <source>
        <strain evidence="1">MES-2147</strain>
    </source>
</reference>
<organism evidence="1 2">
    <name type="scientific">Modicella reniformis</name>
    <dbReference type="NCBI Taxonomy" id="1440133"/>
    <lineage>
        <taxon>Eukaryota</taxon>
        <taxon>Fungi</taxon>
        <taxon>Fungi incertae sedis</taxon>
        <taxon>Mucoromycota</taxon>
        <taxon>Mortierellomycotina</taxon>
        <taxon>Mortierellomycetes</taxon>
        <taxon>Mortierellales</taxon>
        <taxon>Mortierellaceae</taxon>
        <taxon>Modicella</taxon>
    </lineage>
</organism>
<gene>
    <name evidence="1" type="ORF">BGZ65_006178</name>
</gene>
<evidence type="ECO:0000313" key="2">
    <source>
        <dbReference type="Proteomes" id="UP000749646"/>
    </source>
</evidence>
<protein>
    <submittedName>
        <fullName evidence="1">Uncharacterized protein</fullName>
    </submittedName>
</protein>
<proteinExistence type="predicted"/>
<dbReference type="Proteomes" id="UP000749646">
    <property type="component" value="Unassembled WGS sequence"/>
</dbReference>
<name>A0A9P6MBR5_9FUNG</name>
<dbReference type="OrthoDB" id="2303713at2759"/>
<sequence>MGVGKSYISYFLAARAYAEGWSVLYIADAGVLDTQNQDESAMSVVEIFLAQNKDILTAKELNALVEDYNGNYNISIDAISVIFGTLLKEQERKVLLIVDEHGKLFEGKLPLPEKLKSLNPLQSFHCNRALFFQNIVKSYHSADKKHQFYMAQVETFFGKNSMAGSDWDFLDLGLIYRLIDPETKLTRSYILCPPAHNGLLEEFRSLPVLRELNRIKLGDFNGRQFESVLVLQLLCAKPIVLIATDLSGNNKNRISWDFTHCKEIGRSRLSGGPGQEKVL</sequence>
<accession>A0A9P6MBR5</accession>
<dbReference type="AlphaFoldDB" id="A0A9P6MBR5"/>